<name>A0A5J6VJW0_9VIRU</name>
<reference evidence="1" key="1">
    <citation type="journal article" date="2019" name="Philos. Trans. R. Soc. Lond., B, Biol. Sci.">
        <title>Targeted metagenomic recovery of four divergent viruses reveals shared and distinctive characteristics of giant viruses of marine eukaryotes.</title>
        <authorList>
            <person name="Needham D.M."/>
            <person name="Poirier C."/>
            <person name="Hehenberger E."/>
            <person name="Jimenez V."/>
            <person name="Swalwell J.E."/>
            <person name="Santoro A.E."/>
            <person name="Worden A.Z."/>
        </authorList>
    </citation>
    <scope>NUCLEOTIDE SEQUENCE</scope>
    <source>
        <strain evidence="1">MPacV-611</strain>
    </source>
</reference>
<accession>A0A5J6VJW0</accession>
<sequence>MFAVPKYVYDDYYKYMQNRRMCKMLVLMYDKHLDNYISNKNYDKNQITSIYKLIKKLQC</sequence>
<protein>
    <submittedName>
        <fullName evidence="1">Uncharacterized protein</fullName>
    </submittedName>
</protein>
<evidence type="ECO:0000313" key="1">
    <source>
        <dbReference type="EMBL" id="QFG74352.1"/>
    </source>
</evidence>
<dbReference type="EMBL" id="MN448286">
    <property type="protein sequence ID" value="QFG74352.1"/>
    <property type="molecule type" value="Genomic_DNA"/>
</dbReference>
<proteinExistence type="predicted"/>
<organism evidence="1">
    <name type="scientific">Megaviridae environmental sample</name>
    <dbReference type="NCBI Taxonomy" id="1737588"/>
    <lineage>
        <taxon>Viruses</taxon>
        <taxon>Varidnaviria</taxon>
        <taxon>Bamfordvirae</taxon>
        <taxon>Nucleocytoviricota</taxon>
        <taxon>Megaviricetes</taxon>
        <taxon>Imitervirales</taxon>
        <taxon>Mimiviridae</taxon>
        <taxon>environmental samples</taxon>
    </lineage>
</organism>